<organism evidence="2 3">
    <name type="scientific">Adineta steineri</name>
    <dbReference type="NCBI Taxonomy" id="433720"/>
    <lineage>
        <taxon>Eukaryota</taxon>
        <taxon>Metazoa</taxon>
        <taxon>Spiralia</taxon>
        <taxon>Gnathifera</taxon>
        <taxon>Rotifera</taxon>
        <taxon>Eurotatoria</taxon>
        <taxon>Bdelloidea</taxon>
        <taxon>Adinetida</taxon>
        <taxon>Adinetidae</taxon>
        <taxon>Adineta</taxon>
    </lineage>
</organism>
<dbReference type="OrthoDB" id="198977at2759"/>
<evidence type="ECO:0000313" key="3">
    <source>
        <dbReference type="Proteomes" id="UP000663891"/>
    </source>
</evidence>
<evidence type="ECO:0000313" key="2">
    <source>
        <dbReference type="EMBL" id="CAF1491929.1"/>
    </source>
</evidence>
<accession>A0A815SIT4</accession>
<comment type="caution">
    <text evidence="2">The sequence shown here is derived from an EMBL/GenBank/DDBJ whole genome shotgun (WGS) entry which is preliminary data.</text>
</comment>
<keyword evidence="1" id="KW-0175">Coiled coil</keyword>
<evidence type="ECO:0000256" key="1">
    <source>
        <dbReference type="SAM" id="Coils"/>
    </source>
</evidence>
<dbReference type="AlphaFoldDB" id="A0A815SIT4"/>
<sequence>MQEIIDEKTNLNNDYQKLNTAYQQNLKEQNDLLVLCSTYEDQLKTCRHLIQSGGLTVPNFLIEMDNTE</sequence>
<feature type="coiled-coil region" evidence="1">
    <location>
        <begin position="1"/>
        <end position="32"/>
    </location>
</feature>
<gene>
    <name evidence="2" type="ORF">VCS650_LOCUS41754</name>
</gene>
<dbReference type="Proteomes" id="UP000663891">
    <property type="component" value="Unassembled WGS sequence"/>
</dbReference>
<protein>
    <submittedName>
        <fullName evidence="2">Uncharacterized protein</fullName>
    </submittedName>
</protein>
<dbReference type="EMBL" id="CAJNON010001914">
    <property type="protein sequence ID" value="CAF1491929.1"/>
    <property type="molecule type" value="Genomic_DNA"/>
</dbReference>
<name>A0A815SIT4_9BILA</name>
<proteinExistence type="predicted"/>
<reference evidence="2" key="1">
    <citation type="submission" date="2021-02" db="EMBL/GenBank/DDBJ databases">
        <authorList>
            <person name="Nowell W R."/>
        </authorList>
    </citation>
    <scope>NUCLEOTIDE SEQUENCE</scope>
</reference>